<organism evidence="3 4">
    <name type="scientific">Sphingopyxis fribergensis</name>
    <dbReference type="NCBI Taxonomy" id="1515612"/>
    <lineage>
        <taxon>Bacteria</taxon>
        <taxon>Pseudomonadati</taxon>
        <taxon>Pseudomonadota</taxon>
        <taxon>Alphaproteobacteria</taxon>
        <taxon>Sphingomonadales</taxon>
        <taxon>Sphingomonadaceae</taxon>
        <taxon>Sphingopyxis</taxon>
    </lineage>
</organism>
<dbReference type="AlphaFoldDB" id="A0A0A7PNJ5"/>
<dbReference type="Pfam" id="PF00899">
    <property type="entry name" value="ThiF"/>
    <property type="match status" value="1"/>
</dbReference>
<proteinExistence type="inferred from homology"/>
<dbReference type="CDD" id="cd00757">
    <property type="entry name" value="ThiF_MoeB_HesA_family"/>
    <property type="match status" value="1"/>
</dbReference>
<dbReference type="NCBIfam" id="NF004281">
    <property type="entry name" value="PRK05690.1"/>
    <property type="match status" value="1"/>
</dbReference>
<dbReference type="InterPro" id="IPR000594">
    <property type="entry name" value="ThiF_NAD_FAD-bd"/>
</dbReference>
<evidence type="ECO:0000259" key="2">
    <source>
        <dbReference type="Pfam" id="PF00899"/>
    </source>
</evidence>
<gene>
    <name evidence="3" type="ORF">SKP52_23660</name>
</gene>
<dbReference type="GO" id="GO:0008641">
    <property type="term" value="F:ubiquitin-like modifier activating enzyme activity"/>
    <property type="evidence" value="ECO:0007669"/>
    <property type="project" value="InterPro"/>
</dbReference>
<dbReference type="GO" id="GO:0005829">
    <property type="term" value="C:cytosol"/>
    <property type="evidence" value="ECO:0007669"/>
    <property type="project" value="TreeGrafter"/>
</dbReference>
<comment type="similarity">
    <text evidence="1">Belongs to the HesA/MoeB/ThiF family.</text>
</comment>
<dbReference type="InterPro" id="IPR045886">
    <property type="entry name" value="ThiF/MoeB/HesA"/>
</dbReference>
<reference evidence="3 4" key="1">
    <citation type="journal article" date="2015" name="Int. J. Syst. Evol. Microbiol.">
        <title>Description of Sphingopyxis fribergensis sp. nov. - a soil bacterium with the ability to degrade styrene and phenylacetic acid.</title>
        <authorList>
            <person name="Oelschlagel M."/>
            <person name="Ruckert C."/>
            <person name="Kalinowski J."/>
            <person name="Schmidt G."/>
            <person name="Schlomann M."/>
            <person name="Tischler D."/>
        </authorList>
    </citation>
    <scope>NUCLEOTIDE SEQUENCE [LARGE SCALE GENOMIC DNA]</scope>
    <source>
        <strain evidence="3 4">Kp5.2</strain>
    </source>
</reference>
<dbReference type="GO" id="GO:0008146">
    <property type="term" value="F:sulfotransferase activity"/>
    <property type="evidence" value="ECO:0007669"/>
    <property type="project" value="TreeGrafter"/>
</dbReference>
<sequence>MLSDAELDRYARQIILPAFGGAGQAKLKGAHVAVIGAGGIGCPAITYLAAAGVGKLTVIDHDVVELSNLQRQPLFTDADIGALKADVAASAARRINPHVEAVPVAERLDSGNAEALLEGANLILDGCDNFDTRLAVNRAAVALEIPLLSAAIGAFEGQVALYEGWRTEQACYACLVGSDPDREGINCAETGVMGALAGMMGTMAALEAVRALTGLGSSLTGRLGIVDMLDRRWREVGVPKDPQCPICPS</sequence>
<dbReference type="SUPFAM" id="SSF69572">
    <property type="entry name" value="Activating enzymes of the ubiquitin-like proteins"/>
    <property type="match status" value="1"/>
</dbReference>
<accession>A0A0A7PNJ5</accession>
<dbReference type="GO" id="GO:0004792">
    <property type="term" value="F:thiosulfate-cyanide sulfurtransferase activity"/>
    <property type="evidence" value="ECO:0007669"/>
    <property type="project" value="TreeGrafter"/>
</dbReference>
<feature type="domain" description="THIF-type NAD/FAD binding fold" evidence="2">
    <location>
        <begin position="10"/>
        <end position="245"/>
    </location>
</feature>
<dbReference type="PANTHER" id="PTHR10953">
    <property type="entry name" value="UBIQUITIN-ACTIVATING ENZYME E1"/>
    <property type="match status" value="1"/>
</dbReference>
<evidence type="ECO:0000256" key="1">
    <source>
        <dbReference type="ARBA" id="ARBA00009919"/>
    </source>
</evidence>
<dbReference type="Gene3D" id="3.40.50.720">
    <property type="entry name" value="NAD(P)-binding Rossmann-like Domain"/>
    <property type="match status" value="1"/>
</dbReference>
<dbReference type="HOGENOM" id="CLU_013325_10_3_5"/>
<dbReference type="GO" id="GO:0016779">
    <property type="term" value="F:nucleotidyltransferase activity"/>
    <property type="evidence" value="ECO:0007669"/>
    <property type="project" value="TreeGrafter"/>
</dbReference>
<dbReference type="EMBL" id="CP009122">
    <property type="protein sequence ID" value="AJA11574.1"/>
    <property type="molecule type" value="Genomic_DNA"/>
</dbReference>
<dbReference type="OrthoDB" id="9804286at2"/>
<dbReference type="PANTHER" id="PTHR10953:SF102">
    <property type="entry name" value="ADENYLYLTRANSFERASE AND SULFURTRANSFERASE MOCS3"/>
    <property type="match status" value="1"/>
</dbReference>
<evidence type="ECO:0000313" key="3">
    <source>
        <dbReference type="EMBL" id="AJA11574.1"/>
    </source>
</evidence>
<dbReference type="RefSeq" id="WP_039579136.1">
    <property type="nucleotide sequence ID" value="NZ_CP009122.1"/>
</dbReference>
<dbReference type="KEGG" id="sphk:SKP52_23660"/>
<keyword evidence="4" id="KW-1185">Reference proteome</keyword>
<protein>
    <submittedName>
        <fullName evidence="3">UBA/THIF-type NAD/FAD binding fold</fullName>
    </submittedName>
</protein>
<dbReference type="FunFam" id="3.40.50.720:FF:000080">
    <property type="entry name" value="Thiazole biosynthesis adenylyltransferase ThiF"/>
    <property type="match status" value="1"/>
</dbReference>
<name>A0A0A7PNJ5_9SPHN</name>
<dbReference type="InterPro" id="IPR035985">
    <property type="entry name" value="Ubiquitin-activating_enz"/>
</dbReference>
<dbReference type="STRING" id="1515612.SKP52_23660"/>
<evidence type="ECO:0000313" key="4">
    <source>
        <dbReference type="Proteomes" id="UP000030907"/>
    </source>
</evidence>
<dbReference type="Proteomes" id="UP000030907">
    <property type="component" value="Chromosome"/>
</dbReference>